<dbReference type="GeneID" id="25316900"/>
<feature type="transmembrane region" description="Helical" evidence="2">
    <location>
        <begin position="82"/>
        <end position="100"/>
    </location>
</feature>
<feature type="transmembrane region" description="Helical" evidence="2">
    <location>
        <begin position="179"/>
        <end position="201"/>
    </location>
</feature>
<reference evidence="4 5" key="1">
    <citation type="submission" date="2015-04" db="EMBL/GenBank/DDBJ databases">
        <authorList>
            <person name="Heijne W.H."/>
            <person name="Fedorova N.D."/>
            <person name="Nierman W.C."/>
            <person name="Vollebregt A.W."/>
            <person name="Zhao Z."/>
            <person name="Wu L."/>
            <person name="Kumar M."/>
            <person name="Stam H."/>
            <person name="van den Berg M.A."/>
            <person name="Pel H.J."/>
        </authorList>
    </citation>
    <scope>NUCLEOTIDE SEQUENCE [LARGE SCALE GENOMIC DNA]</scope>
    <source>
        <strain evidence="4 5">CBS 393.64</strain>
    </source>
</reference>
<dbReference type="EMBL" id="LASV01000185">
    <property type="protein sequence ID" value="KKA21431.1"/>
    <property type="molecule type" value="Genomic_DNA"/>
</dbReference>
<evidence type="ECO:0000256" key="1">
    <source>
        <dbReference type="SAM" id="MobiDB-lite"/>
    </source>
</evidence>
<evidence type="ECO:0000259" key="3">
    <source>
        <dbReference type="Pfam" id="PF04982"/>
    </source>
</evidence>
<dbReference type="InterPro" id="IPR007065">
    <property type="entry name" value="HPP"/>
</dbReference>
<keyword evidence="2" id="KW-0812">Transmembrane</keyword>
<proteinExistence type="predicted"/>
<protein>
    <submittedName>
        <fullName evidence="4">HPP family protein</fullName>
    </submittedName>
</protein>
<accession>A0A0F4YU96</accession>
<keyword evidence="2" id="KW-0472">Membrane</keyword>
<organism evidence="4 5">
    <name type="scientific">Rasamsonia emersonii (strain ATCC 16479 / CBS 393.64 / IMI 116815)</name>
    <dbReference type="NCBI Taxonomy" id="1408163"/>
    <lineage>
        <taxon>Eukaryota</taxon>
        <taxon>Fungi</taxon>
        <taxon>Dikarya</taxon>
        <taxon>Ascomycota</taxon>
        <taxon>Pezizomycotina</taxon>
        <taxon>Eurotiomycetes</taxon>
        <taxon>Eurotiomycetidae</taxon>
        <taxon>Eurotiales</taxon>
        <taxon>Trichocomaceae</taxon>
        <taxon>Rasamsonia</taxon>
    </lineage>
</organism>
<dbReference type="STRING" id="1408163.A0A0F4YU96"/>
<dbReference type="Proteomes" id="UP000053958">
    <property type="component" value="Unassembled WGS sequence"/>
</dbReference>
<sequence>MPLPDFSAWNFDIDRFLNPFIPPPPWRFLPYPISYWFGYRKGSPRNVGNLVAIFWAFIGVFCAILIIEAASRHVHSFQEHGAPIIIASFGAAAVLEFFAIDSPLAQPRNAVFGQVIASIIGVGVCKLFALSPHFESIRWVGGALACATTTAVMALTKTVHPPAGATALLAVTNDDSLKLGWYLIPVMLLGCALMLGTALLVNNIQRRFPTYWWTAADLSRPKPADNGAGVDIESKLTPTSSSSDQGSSAGDEPQLVVRRGAVLAPDQVSLSPEEKAFLEELSKKI</sequence>
<evidence type="ECO:0000313" key="4">
    <source>
        <dbReference type="EMBL" id="KKA21431.1"/>
    </source>
</evidence>
<feature type="transmembrane region" description="Helical" evidence="2">
    <location>
        <begin position="50"/>
        <end position="70"/>
    </location>
</feature>
<keyword evidence="5" id="KW-1185">Reference proteome</keyword>
<evidence type="ECO:0000256" key="2">
    <source>
        <dbReference type="SAM" id="Phobius"/>
    </source>
</evidence>
<evidence type="ECO:0000313" key="5">
    <source>
        <dbReference type="Proteomes" id="UP000053958"/>
    </source>
</evidence>
<dbReference type="PANTHER" id="PTHR33741:SF5">
    <property type="entry name" value="TRANSMEMBRANE PROTEIN DDB_G0269096-RELATED"/>
    <property type="match status" value="1"/>
</dbReference>
<feature type="transmembrane region" description="Helical" evidence="2">
    <location>
        <begin position="112"/>
        <end position="130"/>
    </location>
</feature>
<name>A0A0F4YU96_RASE3</name>
<feature type="domain" description="HPP transmembrane region" evidence="3">
    <location>
        <begin position="48"/>
        <end position="209"/>
    </location>
</feature>
<keyword evidence="2" id="KW-1133">Transmembrane helix</keyword>
<dbReference type="OrthoDB" id="2016548at2759"/>
<feature type="transmembrane region" description="Helical" evidence="2">
    <location>
        <begin position="137"/>
        <end position="159"/>
    </location>
</feature>
<dbReference type="RefSeq" id="XP_013328043.1">
    <property type="nucleotide sequence ID" value="XM_013472589.1"/>
</dbReference>
<dbReference type="Pfam" id="PF04982">
    <property type="entry name" value="TM_HPP"/>
    <property type="match status" value="1"/>
</dbReference>
<dbReference type="InterPro" id="IPR058581">
    <property type="entry name" value="TM_HPP"/>
</dbReference>
<dbReference type="AlphaFoldDB" id="A0A0F4YU96"/>
<feature type="compositionally biased region" description="Low complexity" evidence="1">
    <location>
        <begin position="240"/>
        <end position="251"/>
    </location>
</feature>
<comment type="caution">
    <text evidence="4">The sequence shown here is derived from an EMBL/GenBank/DDBJ whole genome shotgun (WGS) entry which is preliminary data.</text>
</comment>
<feature type="region of interest" description="Disordered" evidence="1">
    <location>
        <begin position="227"/>
        <end position="253"/>
    </location>
</feature>
<gene>
    <name evidence="4" type="ORF">T310_4552</name>
</gene>
<dbReference type="PANTHER" id="PTHR33741">
    <property type="entry name" value="TRANSMEMBRANE PROTEIN DDB_G0269096-RELATED"/>
    <property type="match status" value="1"/>
</dbReference>